<proteinExistence type="predicted"/>
<feature type="compositionally biased region" description="Acidic residues" evidence="1">
    <location>
        <begin position="214"/>
        <end position="242"/>
    </location>
</feature>
<name>A0A9P7U9N3_9PEZI</name>
<accession>A0A9P7U9N3</accession>
<keyword evidence="3" id="KW-1185">Reference proteome</keyword>
<evidence type="ECO:0000313" key="3">
    <source>
        <dbReference type="Proteomes" id="UP000699042"/>
    </source>
</evidence>
<evidence type="ECO:0000256" key="1">
    <source>
        <dbReference type="SAM" id="MobiDB-lite"/>
    </source>
</evidence>
<comment type="caution">
    <text evidence="2">The sequence shown here is derived from an EMBL/GenBank/DDBJ whole genome shotgun (WGS) entry which is preliminary data.</text>
</comment>
<dbReference type="AlphaFoldDB" id="A0A9P7U9N3"/>
<feature type="non-terminal residue" evidence="2">
    <location>
        <position position="1"/>
    </location>
</feature>
<protein>
    <submittedName>
        <fullName evidence="2">Uncharacterized protein</fullName>
    </submittedName>
</protein>
<dbReference type="Proteomes" id="UP000699042">
    <property type="component" value="Unassembled WGS sequence"/>
</dbReference>
<evidence type="ECO:0000313" key="2">
    <source>
        <dbReference type="EMBL" id="KAG7043224.1"/>
    </source>
</evidence>
<feature type="compositionally biased region" description="Acidic residues" evidence="1">
    <location>
        <begin position="158"/>
        <end position="190"/>
    </location>
</feature>
<organism evidence="2 3">
    <name type="scientific">Colletotrichum scovillei</name>
    <dbReference type="NCBI Taxonomy" id="1209932"/>
    <lineage>
        <taxon>Eukaryota</taxon>
        <taxon>Fungi</taxon>
        <taxon>Dikarya</taxon>
        <taxon>Ascomycota</taxon>
        <taxon>Pezizomycotina</taxon>
        <taxon>Sordariomycetes</taxon>
        <taxon>Hypocreomycetidae</taxon>
        <taxon>Glomerellales</taxon>
        <taxon>Glomerellaceae</taxon>
        <taxon>Colletotrichum</taxon>
        <taxon>Colletotrichum acutatum species complex</taxon>
    </lineage>
</organism>
<dbReference type="EMBL" id="JAESDN010000012">
    <property type="protein sequence ID" value="KAG7043224.1"/>
    <property type="molecule type" value="Genomic_DNA"/>
</dbReference>
<gene>
    <name evidence="2" type="ORF">JMJ77_002930</name>
</gene>
<feature type="compositionally biased region" description="Basic and acidic residues" evidence="1">
    <location>
        <begin position="191"/>
        <end position="213"/>
    </location>
</feature>
<feature type="region of interest" description="Disordered" evidence="1">
    <location>
        <begin position="158"/>
        <end position="242"/>
    </location>
</feature>
<reference evidence="2" key="1">
    <citation type="submission" date="2021-05" db="EMBL/GenBank/DDBJ databases">
        <title>Comparative genomics of three Colletotrichum scovillei strains and genetic complementation revealed genes involved fungal growth and virulence on chili pepper.</title>
        <authorList>
            <person name="Hsieh D.-K."/>
            <person name="Chuang S.-C."/>
            <person name="Chen C.-Y."/>
            <person name="Chao Y.-T."/>
            <person name="Lu M.-Y.J."/>
            <person name="Lee M.-H."/>
            <person name="Shih M.-C."/>
        </authorList>
    </citation>
    <scope>NUCLEOTIDE SEQUENCE</scope>
    <source>
        <strain evidence="2">Coll-153</strain>
    </source>
</reference>
<sequence length="269" mass="28819">VVPVLIRLVAVDGSKLSVLLVKGGVKVRAVEIVVLEKGGSLAVITVVGEESPSLDVFDKVVAVALLLVVPLIVVPEEELAVVLVVEVGLAGVNPLVVEGVLVEIRLEADVFVVLVSALVRLMAGVVMLLPDEKGVVASVLFVSLEIVEDDGVEKFEDNVEEGESEKDDDVEEKVDNVEEGEFENNDEVEDRVEVDVNEEESKGNDVVEERVEGNADEVVSENEDVEEEVTDDVVEGESGDDDEVEEIVEEVDVGEVEGLVDVKVVSDVV</sequence>